<evidence type="ECO:0000256" key="1">
    <source>
        <dbReference type="SAM" id="MobiDB-lite"/>
    </source>
</evidence>
<proteinExistence type="predicted"/>
<name>A0A6N2BIT7_SOLCI</name>
<dbReference type="Gene3D" id="3.30.420.10">
    <property type="entry name" value="Ribonuclease H-like superfamily/Ribonuclease H"/>
    <property type="match status" value="1"/>
</dbReference>
<dbReference type="GO" id="GO:0006139">
    <property type="term" value="P:nucleobase-containing compound metabolic process"/>
    <property type="evidence" value="ECO:0007669"/>
    <property type="project" value="InterPro"/>
</dbReference>
<protein>
    <recommendedName>
        <fullName evidence="2">3'-5' exonuclease domain-containing protein</fullName>
    </recommendedName>
</protein>
<sequence length="651" mass="74769">MKCLLWSIPCAYLPCKMEPGHDASRKLSKLSDSRLANPLLQLLCPSPGFFYFWFLRLSTMGVDEKLLHLHNQNKVRHPLAVSRHALCDLSNVSPVVFLYLLKECYVYGTCKATAKFRVLQQQAYGFLYNDPQPGAAIFVAQCLYVLPIFESHCEGFSHLIISALRHFLKVGNDMNGIYKAKLLAAKLFLAIVDGTLHHEERVLVKILEVFDVSLSNIEKAMYDVDEKGHTCQTAKVLVEQYISRLVDSQSYMTAVSLLEHFSIRESGESFLLKMLESKEYRAAEKWATFMGKPILCTLVREYVNRKLLKHAFDVIRQNNIREEFPEIYRQYKESKLKKLAEKGCWDVAEARINDDRQLLEYLVYLAMEAGYMEKVEELCERYSLEGFINVKELEESIPTHRYLQLDELSIKEVVWVDEMNSLLDATFDIEECKVVGVDSEWKPNYEKGCPPNKVSIMQIASDNKVYILDLIKLNGDAPDVLDDCLTRILHSPRVLKLGYNFQCDVKQLAISYGQLQCFKHYDMLLDIQNVFKEPRGGLSGLAKKILGTGLNKTRRNSNWEQRPLTQFQLEYAALDAAVLVHIFRHVRGYTQPTGDQDEHSKIEWKSHIASHIDNSSSKIPKKEAKKRKAKAKTDKAPQNVETKELTEQTLS</sequence>
<feature type="compositionally biased region" description="Basic and acidic residues" evidence="1">
    <location>
        <begin position="631"/>
        <end position="651"/>
    </location>
</feature>
<dbReference type="PANTHER" id="PTHR47765:SF2">
    <property type="entry name" value="EXONUCLEASE MUT-7 HOMOLOG"/>
    <property type="match status" value="1"/>
</dbReference>
<dbReference type="SMART" id="SM00474">
    <property type="entry name" value="35EXOc"/>
    <property type="match status" value="1"/>
</dbReference>
<evidence type="ECO:0000259" key="2">
    <source>
        <dbReference type="SMART" id="SM00474"/>
    </source>
</evidence>
<dbReference type="EMBL" id="RXGB01002899">
    <property type="protein sequence ID" value="TMW93620.1"/>
    <property type="molecule type" value="Genomic_DNA"/>
</dbReference>
<feature type="region of interest" description="Disordered" evidence="1">
    <location>
        <begin position="613"/>
        <end position="651"/>
    </location>
</feature>
<dbReference type="GO" id="GO:0003676">
    <property type="term" value="F:nucleic acid binding"/>
    <property type="evidence" value="ECO:0007669"/>
    <property type="project" value="InterPro"/>
</dbReference>
<dbReference type="InterPro" id="IPR036397">
    <property type="entry name" value="RNaseH_sf"/>
</dbReference>
<comment type="caution">
    <text evidence="3">The sequence shown here is derived from an EMBL/GenBank/DDBJ whole genome shotgun (WGS) entry which is preliminary data.</text>
</comment>
<organism evidence="3">
    <name type="scientific">Solanum chilense</name>
    <name type="common">Tomato</name>
    <name type="synonym">Lycopersicon chilense</name>
    <dbReference type="NCBI Taxonomy" id="4083"/>
    <lineage>
        <taxon>Eukaryota</taxon>
        <taxon>Viridiplantae</taxon>
        <taxon>Streptophyta</taxon>
        <taxon>Embryophyta</taxon>
        <taxon>Tracheophyta</taxon>
        <taxon>Spermatophyta</taxon>
        <taxon>Magnoliopsida</taxon>
        <taxon>eudicotyledons</taxon>
        <taxon>Gunneridae</taxon>
        <taxon>Pentapetalae</taxon>
        <taxon>asterids</taxon>
        <taxon>lamiids</taxon>
        <taxon>Solanales</taxon>
        <taxon>Solanaceae</taxon>
        <taxon>Solanoideae</taxon>
        <taxon>Solaneae</taxon>
        <taxon>Solanum</taxon>
        <taxon>Solanum subgen. Lycopersicon</taxon>
    </lineage>
</organism>
<dbReference type="InterPro" id="IPR052408">
    <property type="entry name" value="Exonuclease_MUT-7-like"/>
</dbReference>
<dbReference type="GO" id="GO:0008408">
    <property type="term" value="F:3'-5' exonuclease activity"/>
    <property type="evidence" value="ECO:0007669"/>
    <property type="project" value="InterPro"/>
</dbReference>
<dbReference type="SUPFAM" id="SSF53098">
    <property type="entry name" value="Ribonuclease H-like"/>
    <property type="match status" value="1"/>
</dbReference>
<reference evidence="3" key="1">
    <citation type="submission" date="2019-05" db="EMBL/GenBank/DDBJ databases">
        <title>The de novo reference genome and transcriptome assemblies of the wild tomato species Solanum chilense.</title>
        <authorList>
            <person name="Stam R."/>
            <person name="Nosenko T."/>
            <person name="Hoerger A.C."/>
            <person name="Stephan W."/>
            <person name="Seidel M.A."/>
            <person name="Kuhn J.M.M."/>
            <person name="Haberer G."/>
            <person name="Tellier A."/>
        </authorList>
    </citation>
    <scope>NUCLEOTIDE SEQUENCE</scope>
    <source>
        <tissue evidence="3">Mature leaves</tissue>
    </source>
</reference>
<gene>
    <name evidence="3" type="ORF">EJD97_011372</name>
</gene>
<evidence type="ECO:0000313" key="3">
    <source>
        <dbReference type="EMBL" id="TMW93620.1"/>
    </source>
</evidence>
<dbReference type="AlphaFoldDB" id="A0A6N2BIT7"/>
<dbReference type="Pfam" id="PF01612">
    <property type="entry name" value="DNA_pol_A_exo1"/>
    <property type="match status" value="1"/>
</dbReference>
<accession>A0A6N2BIT7</accession>
<dbReference type="PANTHER" id="PTHR47765">
    <property type="entry name" value="3'-5' EXONUCLEASE DOMAIN-CONTAINING PROTEIN"/>
    <property type="match status" value="1"/>
</dbReference>
<feature type="domain" description="3'-5' exonuclease" evidence="2">
    <location>
        <begin position="413"/>
        <end position="591"/>
    </location>
</feature>
<dbReference type="InterPro" id="IPR012337">
    <property type="entry name" value="RNaseH-like_sf"/>
</dbReference>
<dbReference type="InterPro" id="IPR002562">
    <property type="entry name" value="3'-5'_exonuclease_dom"/>
</dbReference>